<dbReference type="PANTHER" id="PTHR10655">
    <property type="entry name" value="LYSOPHOSPHOLIPASE-RELATED"/>
    <property type="match status" value="1"/>
</dbReference>
<dbReference type="PATRIC" id="fig|1280946.3.peg.2601"/>
<organism evidence="4 5">
    <name type="scientific">Hyphomonas beringensis</name>
    <dbReference type="NCBI Taxonomy" id="1280946"/>
    <lineage>
        <taxon>Bacteria</taxon>
        <taxon>Pseudomonadati</taxon>
        <taxon>Pseudomonadota</taxon>
        <taxon>Alphaproteobacteria</taxon>
        <taxon>Hyphomonadales</taxon>
        <taxon>Hyphomonadaceae</taxon>
        <taxon>Hyphomonas</taxon>
    </lineage>
</organism>
<comment type="similarity">
    <text evidence="1">Belongs to the AB hydrolase superfamily. AB hydrolase 2 family.</text>
</comment>
<keyword evidence="2" id="KW-0378">Hydrolase</keyword>
<reference evidence="4 5" key="1">
    <citation type="journal article" date="2014" name="Antonie Van Leeuwenhoek">
        <title>Hyphomonas beringensis sp. nov. and Hyphomonas chukchiensis sp. nov., isolated from surface seawater of the Bering Sea and Chukchi Sea.</title>
        <authorList>
            <person name="Li C."/>
            <person name="Lai Q."/>
            <person name="Li G."/>
            <person name="Dong C."/>
            <person name="Wang J."/>
            <person name="Liao Y."/>
            <person name="Shao Z."/>
        </authorList>
    </citation>
    <scope>NUCLEOTIDE SEQUENCE [LARGE SCALE GENOMIC DNA]</scope>
    <source>
        <strain evidence="4 5">25B14_1</strain>
    </source>
</reference>
<dbReference type="InterPro" id="IPR050565">
    <property type="entry name" value="LYPA1-2/EST-like"/>
</dbReference>
<dbReference type="PANTHER" id="PTHR10655:SF17">
    <property type="entry name" value="LYSOPHOSPHOLIPASE-LIKE PROTEIN 1"/>
    <property type="match status" value="1"/>
</dbReference>
<accession>A0A062U6A8</accession>
<dbReference type="Gene3D" id="3.40.50.1820">
    <property type="entry name" value="alpha/beta hydrolase"/>
    <property type="match status" value="1"/>
</dbReference>
<evidence type="ECO:0000259" key="3">
    <source>
        <dbReference type="Pfam" id="PF02230"/>
    </source>
</evidence>
<dbReference type="STRING" id="1280946.HY29_03440"/>
<sequence>MSDLDHTIYGASPSDAKANLILLHGFGHTAEIAYQAMKGAIPDDVRVFALHGPVPVGSPSERGCAWFEITPGEAGPPQPNLAQESTSRAAIANFFNTCDANLPLIVMGFGQGGVMASHLYLEHPEKMQLCVLGSARIMPHLLEQYPPGAQHNAVPVVWTHGKNDPVLHFADAQATADKLKRDGVPLTWLPHEGGHEWPSIADRVAASEIMKTTGKEK</sequence>
<dbReference type="InterPro" id="IPR029058">
    <property type="entry name" value="AB_hydrolase_fold"/>
</dbReference>
<evidence type="ECO:0000313" key="5">
    <source>
        <dbReference type="Proteomes" id="UP000027037"/>
    </source>
</evidence>
<dbReference type="EMBL" id="AWFF01000054">
    <property type="protein sequence ID" value="KCZ53283.1"/>
    <property type="molecule type" value="Genomic_DNA"/>
</dbReference>
<protein>
    <recommendedName>
        <fullName evidence="3">Phospholipase/carboxylesterase/thioesterase domain-containing protein</fullName>
    </recommendedName>
</protein>
<dbReference type="Proteomes" id="UP000027037">
    <property type="component" value="Unassembled WGS sequence"/>
</dbReference>
<feature type="domain" description="Phospholipase/carboxylesterase/thioesterase" evidence="3">
    <location>
        <begin position="15"/>
        <end position="180"/>
    </location>
</feature>
<evidence type="ECO:0000256" key="2">
    <source>
        <dbReference type="ARBA" id="ARBA00022801"/>
    </source>
</evidence>
<dbReference type="SUPFAM" id="SSF53474">
    <property type="entry name" value="alpha/beta-Hydrolases"/>
    <property type="match status" value="1"/>
</dbReference>
<dbReference type="Pfam" id="PF02230">
    <property type="entry name" value="Abhydrolase_2"/>
    <property type="match status" value="1"/>
</dbReference>
<gene>
    <name evidence="4" type="ORF">HY29_03440</name>
</gene>
<dbReference type="InterPro" id="IPR003140">
    <property type="entry name" value="PLipase/COase/thioEstase"/>
</dbReference>
<dbReference type="GO" id="GO:0016787">
    <property type="term" value="F:hydrolase activity"/>
    <property type="evidence" value="ECO:0007669"/>
    <property type="project" value="UniProtKB-KW"/>
</dbReference>
<dbReference type="RefSeq" id="WP_034797651.1">
    <property type="nucleotide sequence ID" value="NZ_AWFF01000054.1"/>
</dbReference>
<keyword evidence="5" id="KW-1185">Reference proteome</keyword>
<comment type="caution">
    <text evidence="4">The sequence shown here is derived from an EMBL/GenBank/DDBJ whole genome shotgun (WGS) entry which is preliminary data.</text>
</comment>
<name>A0A062U6A8_9PROT</name>
<dbReference type="eggNOG" id="COG0400">
    <property type="taxonomic scope" value="Bacteria"/>
</dbReference>
<evidence type="ECO:0000256" key="1">
    <source>
        <dbReference type="ARBA" id="ARBA00006499"/>
    </source>
</evidence>
<evidence type="ECO:0000313" key="4">
    <source>
        <dbReference type="EMBL" id="KCZ53283.1"/>
    </source>
</evidence>
<dbReference type="AlphaFoldDB" id="A0A062U6A8"/>
<proteinExistence type="inferred from homology"/>
<dbReference type="OrthoDB" id="9801763at2"/>